<sequence length="116" mass="13402">TYVNFFNAYEVCRQEKSFIAVPQNHEELEMFRDVIIPYKLNNSVIKVRYGRKIVNHGGFWAGLKSWGRTTFAIDGTNSIFKVDTSRNSQENNCQAMYYETILNFKDGYVGVSGKII</sequence>
<dbReference type="Proteomes" id="UP000887580">
    <property type="component" value="Unplaced"/>
</dbReference>
<name>A0AC35ET76_9BILA</name>
<evidence type="ECO:0000313" key="1">
    <source>
        <dbReference type="Proteomes" id="UP000887580"/>
    </source>
</evidence>
<reference evidence="2" key="1">
    <citation type="submission" date="2022-11" db="UniProtKB">
        <authorList>
            <consortium name="WormBaseParasite"/>
        </authorList>
    </citation>
    <scope>IDENTIFICATION</scope>
</reference>
<proteinExistence type="predicted"/>
<protein>
    <submittedName>
        <fullName evidence="2">C-type lectin domain-containing protein</fullName>
    </submittedName>
</protein>
<accession>A0AC35ET76</accession>
<organism evidence="1 2">
    <name type="scientific">Panagrolaimus sp. PS1159</name>
    <dbReference type="NCBI Taxonomy" id="55785"/>
    <lineage>
        <taxon>Eukaryota</taxon>
        <taxon>Metazoa</taxon>
        <taxon>Ecdysozoa</taxon>
        <taxon>Nematoda</taxon>
        <taxon>Chromadorea</taxon>
        <taxon>Rhabditida</taxon>
        <taxon>Tylenchina</taxon>
        <taxon>Panagrolaimomorpha</taxon>
        <taxon>Panagrolaimoidea</taxon>
        <taxon>Panagrolaimidae</taxon>
        <taxon>Panagrolaimus</taxon>
    </lineage>
</organism>
<evidence type="ECO:0000313" key="2">
    <source>
        <dbReference type="WBParaSite" id="PS1159_v2.g10476.t1"/>
    </source>
</evidence>
<dbReference type="WBParaSite" id="PS1159_v2.g10476.t1">
    <property type="protein sequence ID" value="PS1159_v2.g10476.t1"/>
    <property type="gene ID" value="PS1159_v2.g10476"/>
</dbReference>